<dbReference type="Proteomes" id="UP000617951">
    <property type="component" value="Unassembled WGS sequence"/>
</dbReference>
<dbReference type="EMBL" id="JACRSS010000002">
    <property type="protein sequence ID" value="MBC8538442.1"/>
    <property type="molecule type" value="Genomic_DNA"/>
</dbReference>
<name>A0A926HSG6_9FIRM</name>
<dbReference type="RefSeq" id="WP_249280203.1">
    <property type="nucleotide sequence ID" value="NZ_JACRSS010000002.1"/>
</dbReference>
<keyword evidence="3" id="KW-1185">Reference proteome</keyword>
<dbReference type="AlphaFoldDB" id="A0A926HSG6"/>
<feature type="transmembrane region" description="Helical" evidence="1">
    <location>
        <begin position="20"/>
        <end position="43"/>
    </location>
</feature>
<accession>A0A926HSG6</accession>
<keyword evidence="1" id="KW-0472">Membrane</keyword>
<organism evidence="2 3">
    <name type="scientific">Guopingia tenuis</name>
    <dbReference type="NCBI Taxonomy" id="2763656"/>
    <lineage>
        <taxon>Bacteria</taxon>
        <taxon>Bacillati</taxon>
        <taxon>Bacillota</taxon>
        <taxon>Clostridia</taxon>
        <taxon>Christensenellales</taxon>
        <taxon>Christensenellaceae</taxon>
        <taxon>Guopingia</taxon>
    </lineage>
</organism>
<gene>
    <name evidence="2" type="ORF">H8693_05785</name>
</gene>
<reference evidence="2" key="1">
    <citation type="submission" date="2020-08" db="EMBL/GenBank/DDBJ databases">
        <title>Genome public.</title>
        <authorList>
            <person name="Liu C."/>
            <person name="Sun Q."/>
        </authorList>
    </citation>
    <scope>NUCLEOTIDE SEQUENCE</scope>
    <source>
        <strain evidence="2">NSJ-63</strain>
    </source>
</reference>
<evidence type="ECO:0000313" key="2">
    <source>
        <dbReference type="EMBL" id="MBC8538442.1"/>
    </source>
</evidence>
<sequence>MKQPRPDCQRKAKRNTGTNWLIAGIIAIGIFGCSLGFFFPFWVNLAWEMRGGQERMQSRAQSLLDAFSEKSYHMDDESLEQLSEANEIARRLVKRGETGDREMAEKVWETTYEAAEELVQQGCRDAKNSSYYYEQALEFFRLIKGLGYRDTGKYINILEMVTSNASREEKRAFLELYSDFPPSRDILYSDAMWY</sequence>
<evidence type="ECO:0000313" key="3">
    <source>
        <dbReference type="Proteomes" id="UP000617951"/>
    </source>
</evidence>
<comment type="caution">
    <text evidence="2">The sequence shown here is derived from an EMBL/GenBank/DDBJ whole genome shotgun (WGS) entry which is preliminary data.</text>
</comment>
<keyword evidence="1" id="KW-0812">Transmembrane</keyword>
<protein>
    <submittedName>
        <fullName evidence="2">Uncharacterized protein</fullName>
    </submittedName>
</protein>
<keyword evidence="1" id="KW-1133">Transmembrane helix</keyword>
<evidence type="ECO:0000256" key="1">
    <source>
        <dbReference type="SAM" id="Phobius"/>
    </source>
</evidence>
<proteinExistence type="predicted"/>
<dbReference type="PROSITE" id="PS51257">
    <property type="entry name" value="PROKAR_LIPOPROTEIN"/>
    <property type="match status" value="1"/>
</dbReference>